<keyword evidence="5" id="KW-0998">Cell outer membrane</keyword>
<evidence type="ECO:0000256" key="4">
    <source>
        <dbReference type="ARBA" id="ARBA00023136"/>
    </source>
</evidence>
<sequence length="822" mass="93108">MAVAGMGFLAACSTIKHLPEGDSLYVGIDEITYLDSPYDKAKAIKKDTAGVISSIGHAVKKVDQILNGKTAQQVDSAQLQLRPYKEWTKEEKKHFDQLMQREQADFSIAKEEVEAVLAFPPNNALFGSSSLHSPLQFGLWTYNQFHDAKYGLGKWIFKVFASDPVLLSAASPEMRSKVATNTLHNYGYFRGKVDYEILPMKNPKKSKVAYRVYAGPLSRLDSIAYLKFPAEADSLLRRTMGKSFLRKGDAFNVVSLASEQSRIEKMFRENGYYYYAAPYTIFRADTLMTPGKVQLQVMPSPTRPHQVRHPWYIGNTYITVRRHDDEVLDKTFKWDDYTFRYAGKRPPLRIPMWYRSMVHRRGMMYRHSDEEYTLSKLNALEVFSQLDMSYVPRDTVAGTDTLDVYITAKIDKLFDSSFEMNTVFKSNQQVGPGISFGLAKRNAFGGGEKVAFKLFGSYEWQTGAGRDGGNSLLNSYELGTELSINVPRFLVPHFGKRRYRFPSSTTFSLNADWRNRAGFFNIVTLGANVTYKWSKFKSSQHELTLLALDFDKMLHTTTRFDSIMNANPALSVSMRNQFIPSMSYTFTYASAAHHRNPVWLQIGVKEAGNLVSGIYAAFGKDWNQKDKNLFENPFVQFVKVSAEFHQQIRLNHRMSLAGRFFGGVVYSYGNSLRAPYADQFYVGGANSVRGFAVRTIGPGGYQAADTKYAYIDQTGDVKLEANAELRSKLFGSLYGALFLDAGNVWLLREDPQRPGGKFSASNLKKIAVSTGFGFRYDLDFLVLRFDVGVPLHAPYPTTKSGWYNIEKFWDGLAFHFAIGYPF</sequence>
<dbReference type="PANTHER" id="PTHR12815">
    <property type="entry name" value="SORTING AND ASSEMBLY MACHINERY SAMM50 PROTEIN FAMILY MEMBER"/>
    <property type="match status" value="1"/>
</dbReference>
<comment type="subcellular location">
    <subcellularLocation>
        <location evidence="1">Membrane</location>
    </subcellularLocation>
</comment>
<reference evidence="7" key="1">
    <citation type="journal article" date="2012" name="PLoS ONE">
        <title>Gene sets for utilization of primary and secondary nutrition supplies in the distal gut of endangered iberian lynx.</title>
        <authorList>
            <person name="Alcaide M."/>
            <person name="Messina E."/>
            <person name="Richter M."/>
            <person name="Bargiela R."/>
            <person name="Peplies J."/>
            <person name="Huws S.A."/>
            <person name="Newbold C.J."/>
            <person name="Golyshin P.N."/>
            <person name="Simon M.A."/>
            <person name="Lopez G."/>
            <person name="Yakimov M.M."/>
            <person name="Ferrer M."/>
        </authorList>
    </citation>
    <scope>NUCLEOTIDE SEQUENCE</scope>
</reference>
<organism evidence="7">
    <name type="scientific">gut metagenome</name>
    <dbReference type="NCBI Taxonomy" id="749906"/>
    <lineage>
        <taxon>unclassified sequences</taxon>
        <taxon>metagenomes</taxon>
        <taxon>organismal metagenomes</taxon>
    </lineage>
</organism>
<dbReference type="EMBL" id="AMCI01004852">
    <property type="protein sequence ID" value="EJW97266.1"/>
    <property type="molecule type" value="Genomic_DNA"/>
</dbReference>
<dbReference type="Gene3D" id="2.40.160.50">
    <property type="entry name" value="membrane protein fhac: a member of the omp85/tpsb transporter family"/>
    <property type="match status" value="1"/>
</dbReference>
<keyword evidence="4" id="KW-0472">Membrane</keyword>
<evidence type="ECO:0000313" key="7">
    <source>
        <dbReference type="EMBL" id="EJW97266.1"/>
    </source>
</evidence>
<accession>J9FQP0</accession>
<evidence type="ECO:0000256" key="1">
    <source>
        <dbReference type="ARBA" id="ARBA00004370"/>
    </source>
</evidence>
<dbReference type="PANTHER" id="PTHR12815:SF47">
    <property type="entry name" value="TRANSLOCATION AND ASSEMBLY MODULE SUBUNIT TAMA"/>
    <property type="match status" value="1"/>
</dbReference>
<dbReference type="InterPro" id="IPR039910">
    <property type="entry name" value="D15-like"/>
</dbReference>
<dbReference type="AlphaFoldDB" id="J9FQP0"/>
<keyword evidence="2" id="KW-0812">Transmembrane</keyword>
<protein>
    <submittedName>
        <fullName evidence="7">Outer membrane protein, family</fullName>
    </submittedName>
</protein>
<gene>
    <name evidence="7" type="ORF">EVA_14626</name>
</gene>
<dbReference type="InterPro" id="IPR000184">
    <property type="entry name" value="Bac_surfAg_D15"/>
</dbReference>
<feature type="domain" description="Bacterial surface antigen (D15)" evidence="6">
    <location>
        <begin position="442"/>
        <end position="820"/>
    </location>
</feature>
<dbReference type="Pfam" id="PF01103">
    <property type="entry name" value="Omp85"/>
    <property type="match status" value="1"/>
</dbReference>
<evidence type="ECO:0000259" key="6">
    <source>
        <dbReference type="Pfam" id="PF01103"/>
    </source>
</evidence>
<evidence type="ECO:0000256" key="5">
    <source>
        <dbReference type="ARBA" id="ARBA00023237"/>
    </source>
</evidence>
<name>J9FQP0_9ZZZZ</name>
<evidence type="ECO:0000256" key="3">
    <source>
        <dbReference type="ARBA" id="ARBA00022729"/>
    </source>
</evidence>
<proteinExistence type="predicted"/>
<dbReference type="GO" id="GO:0019867">
    <property type="term" value="C:outer membrane"/>
    <property type="evidence" value="ECO:0007669"/>
    <property type="project" value="InterPro"/>
</dbReference>
<comment type="caution">
    <text evidence="7">The sequence shown here is derived from an EMBL/GenBank/DDBJ whole genome shotgun (WGS) entry which is preliminary data.</text>
</comment>
<evidence type="ECO:0000256" key="2">
    <source>
        <dbReference type="ARBA" id="ARBA00022692"/>
    </source>
</evidence>
<keyword evidence="3" id="KW-0732">Signal</keyword>